<feature type="signal peptide" evidence="3">
    <location>
        <begin position="1"/>
        <end position="23"/>
    </location>
</feature>
<dbReference type="GO" id="GO:0006508">
    <property type="term" value="P:proteolysis"/>
    <property type="evidence" value="ECO:0007669"/>
    <property type="project" value="UniProtKB-KW"/>
</dbReference>
<dbReference type="SUPFAM" id="SSF50630">
    <property type="entry name" value="Acid proteases"/>
    <property type="match status" value="1"/>
</dbReference>
<dbReference type="InParanoid" id="A0A7N2RBQ1"/>
<feature type="chain" id="PRO_5029687040" description="Xylanase inhibitor C-terminal domain-containing protein" evidence="3">
    <location>
        <begin position="24"/>
        <end position="352"/>
    </location>
</feature>
<reference evidence="5 6" key="1">
    <citation type="journal article" date="2016" name="G3 (Bethesda)">
        <title>First Draft Assembly and Annotation of the Genome of a California Endemic Oak Quercus lobata Nee (Fagaceae).</title>
        <authorList>
            <person name="Sork V.L."/>
            <person name="Fitz-Gibbon S.T."/>
            <person name="Puiu D."/>
            <person name="Crepeau M."/>
            <person name="Gugger P.F."/>
            <person name="Sherman R."/>
            <person name="Stevens K."/>
            <person name="Langley C.H."/>
            <person name="Pellegrini M."/>
            <person name="Salzberg S.L."/>
        </authorList>
    </citation>
    <scope>NUCLEOTIDE SEQUENCE [LARGE SCALE GENOMIC DNA]</scope>
    <source>
        <strain evidence="5 6">cv. SW786</strain>
    </source>
</reference>
<evidence type="ECO:0000313" key="6">
    <source>
        <dbReference type="Proteomes" id="UP000594261"/>
    </source>
</evidence>
<dbReference type="EnsemblPlants" id="QL10p008858:mrna">
    <property type="protein sequence ID" value="QL10p008858:mrna"/>
    <property type="gene ID" value="QL10p008858"/>
</dbReference>
<dbReference type="EMBL" id="LRBV02000010">
    <property type="status" value="NOT_ANNOTATED_CDS"/>
    <property type="molecule type" value="Genomic_DNA"/>
</dbReference>
<protein>
    <recommendedName>
        <fullName evidence="4">Xylanase inhibitor C-terminal domain-containing protein</fullName>
    </recommendedName>
</protein>
<keyword evidence="2" id="KW-0378">Hydrolase</keyword>
<dbReference type="Gramene" id="QL10p008858:mrna">
    <property type="protein sequence ID" value="QL10p008858:mrna"/>
    <property type="gene ID" value="QL10p008858"/>
</dbReference>
<name>A0A7N2RBQ1_QUELO</name>
<proteinExistence type="predicted"/>
<dbReference type="AlphaFoldDB" id="A0A7N2RBQ1"/>
<dbReference type="InterPro" id="IPR001969">
    <property type="entry name" value="Aspartic_peptidase_AS"/>
</dbReference>
<dbReference type="Gene3D" id="2.40.70.10">
    <property type="entry name" value="Acid Proteases"/>
    <property type="match status" value="2"/>
</dbReference>
<dbReference type="InterPro" id="IPR021109">
    <property type="entry name" value="Peptidase_aspartic_dom_sf"/>
</dbReference>
<evidence type="ECO:0000259" key="4">
    <source>
        <dbReference type="Pfam" id="PF14541"/>
    </source>
</evidence>
<dbReference type="PANTHER" id="PTHR47967">
    <property type="entry name" value="OS07G0603500 PROTEIN-RELATED"/>
    <property type="match status" value="1"/>
</dbReference>
<dbReference type="Pfam" id="PF14541">
    <property type="entry name" value="TAXi_C"/>
    <property type="match status" value="1"/>
</dbReference>
<accession>A0A7N2RBQ1</accession>
<evidence type="ECO:0000256" key="1">
    <source>
        <dbReference type="ARBA" id="ARBA00022670"/>
    </source>
</evidence>
<evidence type="ECO:0000313" key="5">
    <source>
        <dbReference type="EnsemblPlants" id="QL10p008858:mrna"/>
    </source>
</evidence>
<organism evidence="5 6">
    <name type="scientific">Quercus lobata</name>
    <name type="common">Valley oak</name>
    <dbReference type="NCBI Taxonomy" id="97700"/>
    <lineage>
        <taxon>Eukaryota</taxon>
        <taxon>Viridiplantae</taxon>
        <taxon>Streptophyta</taxon>
        <taxon>Embryophyta</taxon>
        <taxon>Tracheophyta</taxon>
        <taxon>Spermatophyta</taxon>
        <taxon>Magnoliopsida</taxon>
        <taxon>eudicotyledons</taxon>
        <taxon>Gunneridae</taxon>
        <taxon>Pentapetalae</taxon>
        <taxon>rosids</taxon>
        <taxon>fabids</taxon>
        <taxon>Fagales</taxon>
        <taxon>Fagaceae</taxon>
        <taxon>Quercus</taxon>
    </lineage>
</organism>
<feature type="domain" description="Xylanase inhibitor C-terminal" evidence="4">
    <location>
        <begin position="185"/>
        <end position="344"/>
    </location>
</feature>
<dbReference type="PANTHER" id="PTHR47967:SF60">
    <property type="entry name" value="PROTEIN ASPARTIC PROTEASE IN GUARD CELL 1-LIKE"/>
    <property type="match status" value="1"/>
</dbReference>
<evidence type="ECO:0000256" key="2">
    <source>
        <dbReference type="ARBA" id="ARBA00022801"/>
    </source>
</evidence>
<sequence>MFSSDFSLLLVLILILIPQSADTKTTHLPPSQSHLSIPLYHRDMLAIKKNNLDYKTLVNSYEGSLFHTSVYNQLGGPIFDPAQSSSYEEIECNSIQCHHEVHIIEPCNGYDYEGISTNNSTTAEEQCRYHYSYADGETTDGRMIKEKLTFIMDQEAVENIVMGCSDSFGGNYSGKYAGILGLNHGISINNILLPIPSSYWHRSSSSGNGDDNGVLIDSGSSLTWFPKEVYTIFRDSFAKFTSKALYQLEHPAGIPVTFDICFRRHPFEGTTDIDFHSPIVKFHFISNSMFTASSITLTTSQLFLDMDNNTYCLAFASSSYNFTIIGSHQLQGTRLTFDLYHNNLILSPNDCS</sequence>
<evidence type="ECO:0000256" key="3">
    <source>
        <dbReference type="SAM" id="SignalP"/>
    </source>
</evidence>
<dbReference type="InterPro" id="IPR051708">
    <property type="entry name" value="Plant_Aspart_Prot_A1"/>
</dbReference>
<dbReference type="InterPro" id="IPR032799">
    <property type="entry name" value="TAXi_C"/>
</dbReference>
<dbReference type="Proteomes" id="UP000594261">
    <property type="component" value="Chromosome 10"/>
</dbReference>
<keyword evidence="1" id="KW-0645">Protease</keyword>
<reference evidence="5" key="2">
    <citation type="submission" date="2021-01" db="UniProtKB">
        <authorList>
            <consortium name="EnsemblPlants"/>
        </authorList>
    </citation>
    <scope>IDENTIFICATION</scope>
</reference>
<keyword evidence="6" id="KW-1185">Reference proteome</keyword>
<keyword evidence="3" id="KW-0732">Signal</keyword>
<dbReference type="GO" id="GO:0004190">
    <property type="term" value="F:aspartic-type endopeptidase activity"/>
    <property type="evidence" value="ECO:0007669"/>
    <property type="project" value="InterPro"/>
</dbReference>
<dbReference type="PROSITE" id="PS00141">
    <property type="entry name" value="ASP_PROTEASE"/>
    <property type="match status" value="1"/>
</dbReference>